<gene>
    <name evidence="13" type="ORF">Dda_8555</name>
</gene>
<evidence type="ECO:0000256" key="3">
    <source>
        <dbReference type="ARBA" id="ARBA00022527"/>
    </source>
</evidence>
<evidence type="ECO:0000256" key="11">
    <source>
        <dbReference type="SAM" id="MobiDB-lite"/>
    </source>
</evidence>
<feature type="region of interest" description="Disordered" evidence="11">
    <location>
        <begin position="325"/>
        <end position="397"/>
    </location>
</feature>
<evidence type="ECO:0000313" key="13">
    <source>
        <dbReference type="EMBL" id="KAJ6256689.1"/>
    </source>
</evidence>
<dbReference type="FunFam" id="1.10.510.10:FF:000421">
    <property type="entry name" value="Serine/threonine-protein kinase PAK 6"/>
    <property type="match status" value="1"/>
</dbReference>
<feature type="compositionally biased region" description="Basic and acidic residues" evidence="11">
    <location>
        <begin position="724"/>
        <end position="733"/>
    </location>
</feature>
<dbReference type="PROSITE" id="PS00107">
    <property type="entry name" value="PROTEIN_KINASE_ATP"/>
    <property type="match status" value="1"/>
</dbReference>
<comment type="catalytic activity">
    <reaction evidence="8">
        <text>L-threonyl-[protein] + ATP = O-phospho-L-threonyl-[protein] + ADP + H(+)</text>
        <dbReference type="Rhea" id="RHEA:46608"/>
        <dbReference type="Rhea" id="RHEA-COMP:11060"/>
        <dbReference type="Rhea" id="RHEA-COMP:11605"/>
        <dbReference type="ChEBI" id="CHEBI:15378"/>
        <dbReference type="ChEBI" id="CHEBI:30013"/>
        <dbReference type="ChEBI" id="CHEBI:30616"/>
        <dbReference type="ChEBI" id="CHEBI:61977"/>
        <dbReference type="ChEBI" id="CHEBI:456216"/>
        <dbReference type="EC" id="2.7.11.1"/>
    </reaction>
</comment>
<dbReference type="InterPro" id="IPR011009">
    <property type="entry name" value="Kinase-like_dom_sf"/>
</dbReference>
<evidence type="ECO:0000256" key="4">
    <source>
        <dbReference type="ARBA" id="ARBA00022679"/>
    </source>
</evidence>
<evidence type="ECO:0000259" key="12">
    <source>
        <dbReference type="PROSITE" id="PS50011"/>
    </source>
</evidence>
<comment type="catalytic activity">
    <reaction evidence="9">
        <text>L-seryl-[protein] + ATP = O-phospho-L-seryl-[protein] + ADP + H(+)</text>
        <dbReference type="Rhea" id="RHEA:17989"/>
        <dbReference type="Rhea" id="RHEA-COMP:9863"/>
        <dbReference type="Rhea" id="RHEA-COMP:11604"/>
        <dbReference type="ChEBI" id="CHEBI:15378"/>
        <dbReference type="ChEBI" id="CHEBI:29999"/>
        <dbReference type="ChEBI" id="CHEBI:30616"/>
        <dbReference type="ChEBI" id="CHEBI:83421"/>
        <dbReference type="ChEBI" id="CHEBI:456216"/>
        <dbReference type="EC" id="2.7.11.1"/>
    </reaction>
</comment>
<keyword evidence="4" id="KW-0808">Transferase</keyword>
<feature type="compositionally biased region" description="Polar residues" evidence="11">
    <location>
        <begin position="574"/>
        <end position="603"/>
    </location>
</feature>
<evidence type="ECO:0000313" key="14">
    <source>
        <dbReference type="Proteomes" id="UP001221413"/>
    </source>
</evidence>
<feature type="region of interest" description="Disordered" evidence="11">
    <location>
        <begin position="410"/>
        <end position="516"/>
    </location>
</feature>
<protein>
    <recommendedName>
        <fullName evidence="2">non-specific serine/threonine protein kinase</fullName>
        <ecNumber evidence="2">2.7.11.1</ecNumber>
    </recommendedName>
</protein>
<dbReference type="PANTHER" id="PTHR48012">
    <property type="entry name" value="STERILE20-LIKE KINASE, ISOFORM B-RELATED"/>
    <property type="match status" value="1"/>
</dbReference>
<keyword evidence="14" id="KW-1185">Reference proteome</keyword>
<feature type="region of interest" description="Disordered" evidence="11">
    <location>
        <begin position="1266"/>
        <end position="1344"/>
    </location>
</feature>
<feature type="compositionally biased region" description="Low complexity" evidence="11">
    <location>
        <begin position="9"/>
        <end position="29"/>
    </location>
</feature>
<dbReference type="SMART" id="SM00220">
    <property type="entry name" value="S_TKc"/>
    <property type="match status" value="1"/>
</dbReference>
<proteinExistence type="inferred from homology"/>
<feature type="region of interest" description="Disordered" evidence="11">
    <location>
        <begin position="531"/>
        <end position="557"/>
    </location>
</feature>
<feature type="compositionally biased region" description="Polar residues" evidence="11">
    <location>
        <begin position="348"/>
        <end position="370"/>
    </location>
</feature>
<feature type="binding site" evidence="10">
    <location>
        <position position="75"/>
    </location>
    <ligand>
        <name>ATP</name>
        <dbReference type="ChEBI" id="CHEBI:30616"/>
    </ligand>
</feature>
<comment type="caution">
    <text evidence="13">The sequence shown here is derived from an EMBL/GenBank/DDBJ whole genome shotgun (WGS) entry which is preliminary data.</text>
</comment>
<feature type="region of interest" description="Disordered" evidence="11">
    <location>
        <begin position="574"/>
        <end position="610"/>
    </location>
</feature>
<feature type="compositionally biased region" description="Polar residues" evidence="11">
    <location>
        <begin position="501"/>
        <end position="514"/>
    </location>
</feature>
<dbReference type="InterPro" id="IPR050629">
    <property type="entry name" value="STE20/SPS1-PAK"/>
</dbReference>
<feature type="domain" description="Protein kinase" evidence="12">
    <location>
        <begin position="46"/>
        <end position="301"/>
    </location>
</feature>
<feature type="compositionally biased region" description="Polar residues" evidence="11">
    <location>
        <begin position="1204"/>
        <end position="1224"/>
    </location>
</feature>
<dbReference type="GO" id="GO:0005737">
    <property type="term" value="C:cytoplasm"/>
    <property type="evidence" value="ECO:0007669"/>
    <property type="project" value="TreeGrafter"/>
</dbReference>
<feature type="compositionally biased region" description="Basic and acidic residues" evidence="11">
    <location>
        <begin position="947"/>
        <end position="962"/>
    </location>
</feature>
<organism evidence="13 14">
    <name type="scientific">Drechslerella dactyloides</name>
    <name type="common">Nematode-trapping fungus</name>
    <name type="synonym">Arthrobotrys dactyloides</name>
    <dbReference type="NCBI Taxonomy" id="74499"/>
    <lineage>
        <taxon>Eukaryota</taxon>
        <taxon>Fungi</taxon>
        <taxon>Dikarya</taxon>
        <taxon>Ascomycota</taxon>
        <taxon>Pezizomycotina</taxon>
        <taxon>Orbiliomycetes</taxon>
        <taxon>Orbiliales</taxon>
        <taxon>Orbiliaceae</taxon>
        <taxon>Drechslerella</taxon>
    </lineage>
</organism>
<feature type="region of interest" description="Disordered" evidence="11">
    <location>
        <begin position="698"/>
        <end position="739"/>
    </location>
</feature>
<dbReference type="EMBL" id="JAQGDS010000012">
    <property type="protein sequence ID" value="KAJ6256689.1"/>
    <property type="molecule type" value="Genomic_DNA"/>
</dbReference>
<comment type="similarity">
    <text evidence="1">Belongs to the protein kinase superfamily. STE Ser/Thr protein kinase family. STE20 subfamily.</text>
</comment>
<dbReference type="EC" id="2.7.11.1" evidence="2"/>
<evidence type="ECO:0000256" key="1">
    <source>
        <dbReference type="ARBA" id="ARBA00008874"/>
    </source>
</evidence>
<dbReference type="InterPro" id="IPR008271">
    <property type="entry name" value="Ser/Thr_kinase_AS"/>
</dbReference>
<accession>A0AAD6NFY1</accession>
<feature type="compositionally biased region" description="Basic and acidic residues" evidence="11">
    <location>
        <begin position="468"/>
        <end position="479"/>
    </location>
</feature>
<dbReference type="Pfam" id="PF00069">
    <property type="entry name" value="Pkinase"/>
    <property type="match status" value="1"/>
</dbReference>
<feature type="region of interest" description="Disordered" evidence="11">
    <location>
        <begin position="818"/>
        <end position="1040"/>
    </location>
</feature>
<dbReference type="InterPro" id="IPR017441">
    <property type="entry name" value="Protein_kinase_ATP_BS"/>
</dbReference>
<feature type="region of interest" description="Disordered" evidence="11">
    <location>
        <begin position="1108"/>
        <end position="1185"/>
    </location>
</feature>
<feature type="compositionally biased region" description="Basic and acidic residues" evidence="11">
    <location>
        <begin position="1315"/>
        <end position="1330"/>
    </location>
</feature>
<evidence type="ECO:0000256" key="6">
    <source>
        <dbReference type="ARBA" id="ARBA00022777"/>
    </source>
</evidence>
<feature type="region of interest" description="Disordered" evidence="11">
    <location>
        <begin position="1"/>
        <end position="36"/>
    </location>
</feature>
<evidence type="ECO:0000256" key="10">
    <source>
        <dbReference type="PROSITE-ProRule" id="PRU10141"/>
    </source>
</evidence>
<feature type="region of interest" description="Disordered" evidence="11">
    <location>
        <begin position="1200"/>
        <end position="1251"/>
    </location>
</feature>
<dbReference type="Gene3D" id="1.10.510.10">
    <property type="entry name" value="Transferase(Phosphotransferase) domain 1"/>
    <property type="match status" value="1"/>
</dbReference>
<dbReference type="InterPro" id="IPR000719">
    <property type="entry name" value="Prot_kinase_dom"/>
</dbReference>
<reference evidence="13" key="1">
    <citation type="submission" date="2023-01" db="EMBL/GenBank/DDBJ databases">
        <title>The chitinases involved in constricting ring structure development in the nematode-trapping fungus Drechslerella dactyloides.</title>
        <authorList>
            <person name="Wang R."/>
            <person name="Zhang L."/>
            <person name="Tang P."/>
            <person name="Li S."/>
            <person name="Liang L."/>
        </authorList>
    </citation>
    <scope>NUCLEOTIDE SEQUENCE</scope>
    <source>
        <strain evidence="13">YMF1.00031</strain>
    </source>
</reference>
<dbReference type="GO" id="GO:0004674">
    <property type="term" value="F:protein serine/threonine kinase activity"/>
    <property type="evidence" value="ECO:0007669"/>
    <property type="project" value="UniProtKB-KW"/>
</dbReference>
<feature type="compositionally biased region" description="Basic and acidic residues" evidence="11">
    <location>
        <begin position="1030"/>
        <end position="1040"/>
    </location>
</feature>
<evidence type="ECO:0000256" key="7">
    <source>
        <dbReference type="ARBA" id="ARBA00022840"/>
    </source>
</evidence>
<dbReference type="PROSITE" id="PS00108">
    <property type="entry name" value="PROTEIN_KINASE_ST"/>
    <property type="match status" value="1"/>
</dbReference>
<dbReference type="PANTHER" id="PTHR48012:SF10">
    <property type="entry name" value="FI20177P1"/>
    <property type="match status" value="1"/>
</dbReference>
<dbReference type="Proteomes" id="UP001221413">
    <property type="component" value="Unassembled WGS sequence"/>
</dbReference>
<dbReference type="PROSITE" id="PS50011">
    <property type="entry name" value="PROTEIN_KINASE_DOM"/>
    <property type="match status" value="1"/>
</dbReference>
<evidence type="ECO:0000256" key="8">
    <source>
        <dbReference type="ARBA" id="ARBA00047899"/>
    </source>
</evidence>
<feature type="compositionally biased region" description="Low complexity" evidence="11">
    <location>
        <begin position="1108"/>
        <end position="1129"/>
    </location>
</feature>
<evidence type="ECO:0000256" key="9">
    <source>
        <dbReference type="ARBA" id="ARBA00048679"/>
    </source>
</evidence>
<dbReference type="GO" id="GO:0005524">
    <property type="term" value="F:ATP binding"/>
    <property type="evidence" value="ECO:0007669"/>
    <property type="project" value="UniProtKB-UniRule"/>
</dbReference>
<evidence type="ECO:0000256" key="2">
    <source>
        <dbReference type="ARBA" id="ARBA00012513"/>
    </source>
</evidence>
<dbReference type="SUPFAM" id="SSF56112">
    <property type="entry name" value="Protein kinase-like (PK-like)"/>
    <property type="match status" value="1"/>
</dbReference>
<keyword evidence="3" id="KW-0723">Serine/threonine-protein kinase</keyword>
<name>A0AAD6NFY1_DREDA</name>
<evidence type="ECO:0000256" key="5">
    <source>
        <dbReference type="ARBA" id="ARBA00022741"/>
    </source>
</evidence>
<feature type="compositionally biased region" description="Basic and acidic residues" evidence="11">
    <location>
        <begin position="975"/>
        <end position="984"/>
    </location>
</feature>
<sequence length="1344" mass="148599">MTTTRSGTSLVATAAASSSKSRLSLQGSPSPDPLNNASAEELAKNYDILRLLGKGAFGKVYQAWDKINNRNVAIKTFNVDKGEEDLADLREEIAIMSYCRNPNITRHYLSFFRSHHLWIVMEYVSGGSCHDFLQQRIIEENYIATILREVTKGLIYMHDRHLIHRDIKAANILVDEHGAVKIADFGVSARLSDKAELCKTFVGTPLWMAPEIIETHCQTADGYDNKVDIWSMGITAIEMALGEPPYAQTTPGQAIMIIPTVDPPKLPDDFSEVFQDFVACCLVRDPAKRPSAKEILNHEFLQEAGPTHKLQNLVIRRRKAQADAVRERAAGLTGPMEPSRPEDIMSVTDVSSRRTSWNPEWDFGSSTASYRGSEIAPEDSGPERQHHEEKRAEPQRAIRISHGPAYLKEQQQENLPLANTRPRTATSENKDVARPVISRRRSQAQPVKNQDYRKRASTGEAVSRGGRKSLEPGLLDRPRTSASNEGGRRGSTANIRERSLSVVTGSSAQRTVKASSGFGRPLASAEVNARVAGHKPGRLSGAKPKTPMHASVEDAPDPNWTATIRQRHFGASVDQASSANNGAQRKNAPSITSTHTNKGSGQDTDPFLPGFRTAVPHDIKGTLGRMAFEGTIKQAIEELYIALAPGRKKEVLKNLGRAWAELDAVSPELGLSLIRKICRGVQKQRDLEFVIFSNPSRPASELRQVESEDTLSPRESQYSASESENERERERSTEFTVQPDLRKEEQLARERRMAYLDRHDAEPLFATTRNEQLKNQHWNKANRSRAQLQTEITKTEEPILSPVSPYLGSVLPLDNEDTWTDTSSDVGKSTGKKKRMELEDSPPFVPAVIRRRAPKRENSLDEAAAEAETNVHVRPASIDKTPQTPKIERKRRPAVARENSEASSASMADADRAPDTVFVASPTGYIVATSKPPPEAPSTDAAVTTPKPDKESLIAQLRKKDVSPLSRLRYVLQSDDERSPKVENEAPGADKQPAGGRTPLMQKRTSQLRSPDLDEPTDSSTTKPQATKGGENKRDKDRLGFARRVKYPKCTWEDAIPSKDDPLHVYSVLNVEKPLLPCPKEAVKLYPTIYGPLPVHVVMKLAEEQAARAKASHGAPHAAHSAPNARPRAQSTATPAGAAVPLKTPGRKRSKSNLGRAQQEAGPPPHADYIRPSTAGGIPPDVPELMRPYLGEQMYFPHERARSRMSTETTTLSTDVQAPTSVRGSPTLPPEDPSAFARPSPPARRGMEPFGGELRPARRLERPILRPISQGSGTRPGSSRLGRPFTAHVSEPMLGSAARERERELGARVSFTRSTRGEGEVPRRPRRMDNMEQDDEERNHKRHF</sequence>
<keyword evidence="5 10" id="KW-0547">Nucleotide-binding</keyword>
<feature type="compositionally biased region" description="Basic and acidic residues" evidence="11">
    <location>
        <begin position="381"/>
        <end position="396"/>
    </location>
</feature>
<keyword evidence="7 10" id="KW-0067">ATP-binding</keyword>
<keyword evidence="6 13" id="KW-0418">Kinase</keyword>